<sequence>MTSPADATIDALRATHDELAAVVRGLSDDELALGSGATDWTVAQVLSHLGSGAEISAATLAASVEGSSPPADGFNQSVWDRWNARSPREQADGFLAADAGLLDRIEALTEDQRRDLQVDLGFLPAPVPVSTYAAMRLNEAAQHSWDVRVALDPDAVIRDDTAALLVDQFAGGLAFLLGFSARADAVPEPALVDLPAVGRALSVTDTAALVAPGEEPTGTFHGSADAVARLMAGRLTAAHTPADVEVTGTPGLDALRQVFPGY</sequence>
<comment type="caution">
    <text evidence="2">The sequence shown here is derived from an EMBL/GenBank/DDBJ whole genome shotgun (WGS) entry which is preliminary data.</text>
</comment>
<evidence type="ECO:0000313" key="3">
    <source>
        <dbReference type="Proteomes" id="UP000287866"/>
    </source>
</evidence>
<dbReference type="InterPro" id="IPR017517">
    <property type="entry name" value="Maleyloyr_isom"/>
</dbReference>
<proteinExistence type="predicted"/>
<keyword evidence="3" id="KW-1185">Reference proteome</keyword>
<protein>
    <submittedName>
        <fullName evidence="2">Maleylpyruvate isomerase family protein</fullName>
    </submittedName>
</protein>
<gene>
    <name evidence="2" type="ORF">EPD83_016315</name>
</gene>
<dbReference type="InterPro" id="IPR034660">
    <property type="entry name" value="DinB/YfiT-like"/>
</dbReference>
<dbReference type="InterPro" id="IPR024344">
    <property type="entry name" value="MDMPI_metal-binding"/>
</dbReference>
<reference evidence="2" key="1">
    <citation type="submission" date="2020-03" db="EMBL/GenBank/DDBJ databases">
        <title>Phycicoccus flavus sp. nov., a novel endophytic actinobacterium isolated from branch of Kandelia candel.</title>
        <authorList>
            <person name="Tuo L."/>
        </authorList>
    </citation>
    <scope>NUCLEOTIDE SEQUENCE</scope>
    <source>
        <strain evidence="2">CMS6Z-2</strain>
    </source>
</reference>
<dbReference type="AlphaFoldDB" id="A0A8T6R5A5"/>
<dbReference type="RefSeq" id="WP_165566867.1">
    <property type="nucleotide sequence ID" value="NZ_SAYU02000067.1"/>
</dbReference>
<dbReference type="GO" id="GO:0016853">
    <property type="term" value="F:isomerase activity"/>
    <property type="evidence" value="ECO:0007669"/>
    <property type="project" value="UniProtKB-KW"/>
</dbReference>
<name>A0A8T6R5A5_9MICO</name>
<keyword evidence="2" id="KW-0413">Isomerase</keyword>
<dbReference type="NCBIfam" id="TIGR03083">
    <property type="entry name" value="maleylpyruvate isomerase family mycothiol-dependent enzyme"/>
    <property type="match status" value="1"/>
</dbReference>
<evidence type="ECO:0000259" key="1">
    <source>
        <dbReference type="Pfam" id="PF11716"/>
    </source>
</evidence>
<organism evidence="2 3">
    <name type="scientific">Phycicoccus flavus</name>
    <dbReference type="NCBI Taxonomy" id="2502783"/>
    <lineage>
        <taxon>Bacteria</taxon>
        <taxon>Bacillati</taxon>
        <taxon>Actinomycetota</taxon>
        <taxon>Actinomycetes</taxon>
        <taxon>Micrococcales</taxon>
        <taxon>Intrasporangiaceae</taxon>
        <taxon>Phycicoccus</taxon>
    </lineage>
</organism>
<dbReference type="Gene3D" id="1.20.120.450">
    <property type="entry name" value="dinb family like domain"/>
    <property type="match status" value="1"/>
</dbReference>
<accession>A0A8T6R5A5</accession>
<dbReference type="Pfam" id="PF11716">
    <property type="entry name" value="MDMPI_N"/>
    <property type="match status" value="1"/>
</dbReference>
<dbReference type="SUPFAM" id="SSF109854">
    <property type="entry name" value="DinB/YfiT-like putative metalloenzymes"/>
    <property type="match status" value="1"/>
</dbReference>
<dbReference type="GO" id="GO:0046872">
    <property type="term" value="F:metal ion binding"/>
    <property type="evidence" value="ECO:0007669"/>
    <property type="project" value="InterPro"/>
</dbReference>
<dbReference type="Proteomes" id="UP000287866">
    <property type="component" value="Unassembled WGS sequence"/>
</dbReference>
<dbReference type="EMBL" id="SAYU02000067">
    <property type="protein sequence ID" value="NHA69608.1"/>
    <property type="molecule type" value="Genomic_DNA"/>
</dbReference>
<feature type="domain" description="Mycothiol-dependent maleylpyruvate isomerase metal-binding" evidence="1">
    <location>
        <begin position="12"/>
        <end position="148"/>
    </location>
</feature>
<evidence type="ECO:0000313" key="2">
    <source>
        <dbReference type="EMBL" id="NHA69608.1"/>
    </source>
</evidence>